<reference evidence="3 4" key="1">
    <citation type="journal article" date="2013" name="Int. J. Syst. Evol. Microbiol.">
        <title>Tumebacillus flagellatus sp. nov., an alpha-amylase/pullulanase-producing bacterium isolated from cassava wastewater.</title>
        <authorList>
            <person name="Wang Q."/>
            <person name="Xie N."/>
            <person name="Qin Y."/>
            <person name="Shen N."/>
            <person name="Zhu J."/>
            <person name="Mi H."/>
            <person name="Huang R."/>
        </authorList>
    </citation>
    <scope>NUCLEOTIDE SEQUENCE [LARGE SCALE GENOMIC DNA]</scope>
    <source>
        <strain evidence="3 4">GST4</strain>
    </source>
</reference>
<dbReference type="InterPro" id="IPR000326">
    <property type="entry name" value="PAP2/HPO"/>
</dbReference>
<dbReference type="InterPro" id="IPR052185">
    <property type="entry name" value="IPC_Synthase-Related"/>
</dbReference>
<keyword evidence="4" id="KW-1185">Reference proteome</keyword>
<sequence>MTMRRWMWPLLVLATGVVLYGITAVQNWGAGCILFILVALLGVSQDRKNIPWARYLPFGFLALLFPFVMYNYAGGFWEHVAGWQTKSVHHLFKWNDLFNSIPFNDGSFLWVWQPEWLTRFIGWVYWYGFTLSFWTCMIRSFFTKDVKKMLHYAFAGFVLQVPLILLFYNTVFLQEVWWVKGLPDMLNPWYRAYTHNEYLVWVQNCFPSMHTSMAFAMLLMAMREKSKLFRWTMGTYCTLIILSTLYLKIHWVLDVLAGMLFAYGVVKLADAIMKLLSWLWRARLQKRKQTQDLAFGAQPRLAVTDDHTKKGTSPQ</sequence>
<feature type="transmembrane region" description="Helical" evidence="1">
    <location>
        <begin position="255"/>
        <end position="280"/>
    </location>
</feature>
<dbReference type="eggNOG" id="COG0671">
    <property type="taxonomic scope" value="Bacteria"/>
</dbReference>
<evidence type="ECO:0000259" key="2">
    <source>
        <dbReference type="Pfam" id="PF01569"/>
    </source>
</evidence>
<dbReference type="InterPro" id="IPR036938">
    <property type="entry name" value="PAP2/HPO_sf"/>
</dbReference>
<dbReference type="SUPFAM" id="SSF48317">
    <property type="entry name" value="Acid phosphatase/Vanadium-dependent haloperoxidase"/>
    <property type="match status" value="1"/>
</dbReference>
<dbReference type="PANTHER" id="PTHR31310">
    <property type="match status" value="1"/>
</dbReference>
<keyword evidence="1" id="KW-1133">Transmembrane helix</keyword>
<dbReference type="PANTHER" id="PTHR31310:SF7">
    <property type="entry name" value="PA-PHOSPHATASE RELATED-FAMILY PROTEIN DDB_G0268928"/>
    <property type="match status" value="1"/>
</dbReference>
<dbReference type="Proteomes" id="UP000027931">
    <property type="component" value="Unassembled WGS sequence"/>
</dbReference>
<dbReference type="OrthoDB" id="9775789at2"/>
<feature type="domain" description="Phosphatidic acid phosphatase type 2/haloperoxidase" evidence="2">
    <location>
        <begin position="191"/>
        <end position="269"/>
    </location>
</feature>
<feature type="transmembrane region" description="Helical" evidence="1">
    <location>
        <begin position="154"/>
        <end position="178"/>
    </location>
</feature>
<evidence type="ECO:0000256" key="1">
    <source>
        <dbReference type="SAM" id="Phobius"/>
    </source>
</evidence>
<gene>
    <name evidence="3" type="ORF">EL26_00410</name>
</gene>
<accession>A0A074LSE9</accession>
<proteinExistence type="predicted"/>
<dbReference type="Pfam" id="PF01569">
    <property type="entry name" value="PAP2"/>
    <property type="match status" value="1"/>
</dbReference>
<evidence type="ECO:0000313" key="4">
    <source>
        <dbReference type="Proteomes" id="UP000027931"/>
    </source>
</evidence>
<evidence type="ECO:0000313" key="3">
    <source>
        <dbReference type="EMBL" id="KEO85061.1"/>
    </source>
</evidence>
<keyword evidence="1" id="KW-0812">Transmembrane</keyword>
<protein>
    <recommendedName>
        <fullName evidence="2">Phosphatidic acid phosphatase type 2/haloperoxidase domain-containing protein</fullName>
    </recommendedName>
</protein>
<dbReference type="Gene3D" id="1.20.144.10">
    <property type="entry name" value="Phosphatidic acid phosphatase type 2/haloperoxidase"/>
    <property type="match status" value="1"/>
</dbReference>
<dbReference type="EMBL" id="JMIR01000001">
    <property type="protein sequence ID" value="KEO85061.1"/>
    <property type="molecule type" value="Genomic_DNA"/>
</dbReference>
<feature type="transmembrane region" description="Helical" evidence="1">
    <location>
        <begin position="198"/>
        <end position="221"/>
    </location>
</feature>
<dbReference type="AlphaFoldDB" id="A0A074LSE9"/>
<feature type="transmembrane region" description="Helical" evidence="1">
    <location>
        <begin position="55"/>
        <end position="73"/>
    </location>
</feature>
<feature type="transmembrane region" description="Helical" evidence="1">
    <location>
        <begin position="28"/>
        <end position="43"/>
    </location>
</feature>
<dbReference type="PROSITE" id="PS51257">
    <property type="entry name" value="PROKAR_LIPOPROTEIN"/>
    <property type="match status" value="1"/>
</dbReference>
<name>A0A074LSE9_9BACL</name>
<keyword evidence="1" id="KW-0472">Membrane</keyword>
<organism evidence="3 4">
    <name type="scientific">Tumebacillus flagellatus</name>
    <dbReference type="NCBI Taxonomy" id="1157490"/>
    <lineage>
        <taxon>Bacteria</taxon>
        <taxon>Bacillati</taxon>
        <taxon>Bacillota</taxon>
        <taxon>Bacilli</taxon>
        <taxon>Bacillales</taxon>
        <taxon>Alicyclobacillaceae</taxon>
        <taxon>Tumebacillus</taxon>
    </lineage>
</organism>
<dbReference type="STRING" id="1157490.EL26_00410"/>
<dbReference type="RefSeq" id="WP_052035805.1">
    <property type="nucleotide sequence ID" value="NZ_JMIR01000001.1"/>
</dbReference>
<feature type="transmembrane region" description="Helical" evidence="1">
    <location>
        <begin position="120"/>
        <end position="142"/>
    </location>
</feature>
<comment type="caution">
    <text evidence="3">The sequence shown here is derived from an EMBL/GenBank/DDBJ whole genome shotgun (WGS) entry which is preliminary data.</text>
</comment>
<feature type="transmembrane region" description="Helical" evidence="1">
    <location>
        <begin position="228"/>
        <end position="249"/>
    </location>
</feature>